<comment type="caution">
    <text evidence="1">The sequence shown here is derived from an EMBL/GenBank/DDBJ whole genome shotgun (WGS) entry which is preliminary data.</text>
</comment>
<dbReference type="Proteomes" id="UP000677918">
    <property type="component" value="Unassembled WGS sequence"/>
</dbReference>
<organism evidence="1 2">
    <name type="scientific">Xylanibacillus composti</name>
    <dbReference type="NCBI Taxonomy" id="1572762"/>
    <lineage>
        <taxon>Bacteria</taxon>
        <taxon>Bacillati</taxon>
        <taxon>Bacillota</taxon>
        <taxon>Bacilli</taxon>
        <taxon>Bacillales</taxon>
        <taxon>Paenibacillaceae</taxon>
        <taxon>Xylanibacillus</taxon>
    </lineage>
</organism>
<dbReference type="AlphaFoldDB" id="A0A8J4M0S3"/>
<accession>A0A8J4M0S3</accession>
<protein>
    <submittedName>
        <fullName evidence="1">Uncharacterized protein</fullName>
    </submittedName>
</protein>
<sequence>MINQQAVSMYFTIEYDTLIHIKQKRVGDDANPYESRVARLFASAQRYAAR</sequence>
<dbReference type="EMBL" id="BOVK01000003">
    <property type="protein sequence ID" value="GIQ67385.1"/>
    <property type="molecule type" value="Genomic_DNA"/>
</dbReference>
<name>A0A8J4M0S3_9BACL</name>
<keyword evidence="2" id="KW-1185">Reference proteome</keyword>
<evidence type="ECO:0000313" key="2">
    <source>
        <dbReference type="Proteomes" id="UP000677918"/>
    </source>
</evidence>
<proteinExistence type="predicted"/>
<reference evidence="1" key="1">
    <citation type="submission" date="2021-04" db="EMBL/GenBank/DDBJ databases">
        <title>Draft genome sequence of Xylanibacillus composti strain K13.</title>
        <authorList>
            <person name="Uke A."/>
            <person name="Chhe C."/>
            <person name="Baramee S."/>
            <person name="Kosugi A."/>
        </authorList>
    </citation>
    <scope>NUCLEOTIDE SEQUENCE</scope>
    <source>
        <strain evidence="1">K13</strain>
    </source>
</reference>
<evidence type="ECO:0000313" key="1">
    <source>
        <dbReference type="EMBL" id="GIQ67385.1"/>
    </source>
</evidence>
<gene>
    <name evidence="1" type="ORF">XYCOK13_02090</name>
</gene>